<organism evidence="2 3">
    <name type="scientific">Trichogramma brassicae</name>
    <dbReference type="NCBI Taxonomy" id="86971"/>
    <lineage>
        <taxon>Eukaryota</taxon>
        <taxon>Metazoa</taxon>
        <taxon>Ecdysozoa</taxon>
        <taxon>Arthropoda</taxon>
        <taxon>Hexapoda</taxon>
        <taxon>Insecta</taxon>
        <taxon>Pterygota</taxon>
        <taxon>Neoptera</taxon>
        <taxon>Endopterygota</taxon>
        <taxon>Hymenoptera</taxon>
        <taxon>Apocrita</taxon>
        <taxon>Proctotrupomorpha</taxon>
        <taxon>Chalcidoidea</taxon>
        <taxon>Trichogrammatidae</taxon>
        <taxon>Trichogramma</taxon>
    </lineage>
</organism>
<evidence type="ECO:0000313" key="3">
    <source>
        <dbReference type="Proteomes" id="UP000479190"/>
    </source>
</evidence>
<accession>A0A6H5IKI3</accession>
<evidence type="ECO:0000256" key="1">
    <source>
        <dbReference type="SAM" id="MobiDB-lite"/>
    </source>
</evidence>
<dbReference type="EMBL" id="CADCXV010000881">
    <property type="protein sequence ID" value="CAB0037950.1"/>
    <property type="molecule type" value="Genomic_DNA"/>
</dbReference>
<name>A0A6H5IKI3_9HYME</name>
<keyword evidence="3" id="KW-1185">Reference proteome</keyword>
<protein>
    <submittedName>
        <fullName evidence="2">Uncharacterized protein</fullName>
    </submittedName>
</protein>
<proteinExistence type="predicted"/>
<gene>
    <name evidence="2" type="ORF">TBRA_LOCUS9753</name>
</gene>
<dbReference type="AlphaFoldDB" id="A0A6H5IKI3"/>
<evidence type="ECO:0000313" key="2">
    <source>
        <dbReference type="EMBL" id="CAB0037950.1"/>
    </source>
</evidence>
<feature type="region of interest" description="Disordered" evidence="1">
    <location>
        <begin position="1"/>
        <end position="61"/>
    </location>
</feature>
<dbReference type="Proteomes" id="UP000479190">
    <property type="component" value="Unassembled WGS sequence"/>
</dbReference>
<reference evidence="2 3" key="1">
    <citation type="submission" date="2020-02" db="EMBL/GenBank/DDBJ databases">
        <authorList>
            <person name="Ferguson B K."/>
        </authorList>
    </citation>
    <scope>NUCLEOTIDE SEQUENCE [LARGE SCALE GENOMIC DNA]</scope>
</reference>
<sequence length="74" mass="7682">MPSESIGLRDRSRGPIIPESQGEDEEGGGGGSRGETKGGKKPGPGNACGCMRDSNMKSSITPEINILEEALHQS</sequence>